<dbReference type="Pfam" id="PF00724">
    <property type="entry name" value="Oxidored_FMN"/>
    <property type="match status" value="1"/>
</dbReference>
<dbReference type="InterPro" id="IPR001155">
    <property type="entry name" value="OxRdtase_FMN_N"/>
</dbReference>
<protein>
    <submittedName>
        <fullName evidence="2">NADPH dehydrogenase</fullName>
        <ecNumber evidence="2">1.6.99.1</ecNumber>
    </submittedName>
</protein>
<accession>A0A6L5C6U4</accession>
<feature type="domain" description="NADH:flavin oxidoreductase/NADH oxidase N-terminal" evidence="1">
    <location>
        <begin position="4"/>
        <end position="32"/>
    </location>
</feature>
<dbReference type="EC" id="1.6.99.1" evidence="2"/>
<evidence type="ECO:0000313" key="2">
    <source>
        <dbReference type="EMBL" id="KAF2395117.1"/>
    </source>
</evidence>
<reference evidence="2 3" key="1">
    <citation type="submission" date="2019-12" db="EMBL/GenBank/DDBJ databases">
        <title>Endophytic bacteria associated with Panax ginseng seedlings.</title>
        <authorList>
            <person name="Park J.M."/>
            <person name="Shin R."/>
            <person name="Jo S.H."/>
        </authorList>
    </citation>
    <scope>NUCLEOTIDE SEQUENCE [LARGE SCALE GENOMIC DNA]</scope>
    <source>
        <strain evidence="2 3">PgKB32</strain>
    </source>
</reference>
<evidence type="ECO:0000313" key="3">
    <source>
        <dbReference type="Proteomes" id="UP000475265"/>
    </source>
</evidence>
<dbReference type="GO" id="GO:0010181">
    <property type="term" value="F:FMN binding"/>
    <property type="evidence" value="ECO:0007669"/>
    <property type="project" value="InterPro"/>
</dbReference>
<name>A0A6L5C6U4_9PSED</name>
<keyword evidence="2" id="KW-0560">Oxidoreductase</keyword>
<dbReference type="EMBL" id="JAAAXX010000001">
    <property type="protein sequence ID" value="KAF2395117.1"/>
    <property type="molecule type" value="Genomic_DNA"/>
</dbReference>
<dbReference type="InterPro" id="IPR013785">
    <property type="entry name" value="Aldolase_TIM"/>
</dbReference>
<sequence length="63" mass="7158">MSALFEPVTLKGITLRNRIVASPMCQYQAHDGFGTAGPHHARRPRYIFQPCSINRFQTQCIPK</sequence>
<dbReference type="Gene3D" id="3.20.20.70">
    <property type="entry name" value="Aldolase class I"/>
    <property type="match status" value="1"/>
</dbReference>
<gene>
    <name evidence="2" type="ORF">FX983_03100</name>
</gene>
<evidence type="ECO:0000259" key="1">
    <source>
        <dbReference type="Pfam" id="PF00724"/>
    </source>
</evidence>
<dbReference type="GO" id="GO:0003959">
    <property type="term" value="F:NADPH dehydrogenase activity"/>
    <property type="evidence" value="ECO:0007669"/>
    <property type="project" value="UniProtKB-EC"/>
</dbReference>
<organism evidence="2 3">
    <name type="scientific">Pseudomonas frederiksbergensis</name>
    <dbReference type="NCBI Taxonomy" id="104087"/>
    <lineage>
        <taxon>Bacteria</taxon>
        <taxon>Pseudomonadati</taxon>
        <taxon>Pseudomonadota</taxon>
        <taxon>Gammaproteobacteria</taxon>
        <taxon>Pseudomonadales</taxon>
        <taxon>Pseudomonadaceae</taxon>
        <taxon>Pseudomonas</taxon>
    </lineage>
</organism>
<comment type="caution">
    <text evidence="2">The sequence shown here is derived from an EMBL/GenBank/DDBJ whole genome shotgun (WGS) entry which is preliminary data.</text>
</comment>
<dbReference type="RefSeq" id="WP_430300063.1">
    <property type="nucleotide sequence ID" value="NZ_JAAAXX010000001.1"/>
</dbReference>
<dbReference type="SUPFAM" id="SSF51395">
    <property type="entry name" value="FMN-linked oxidoreductases"/>
    <property type="match status" value="1"/>
</dbReference>
<dbReference type="AlphaFoldDB" id="A0A6L5C6U4"/>
<proteinExistence type="predicted"/>
<dbReference type="Proteomes" id="UP000475265">
    <property type="component" value="Unassembled WGS sequence"/>
</dbReference>